<gene>
    <name evidence="2" type="ORF">EXE57_17065</name>
</gene>
<dbReference type="RefSeq" id="WP_135079576.1">
    <property type="nucleotide sequence ID" value="NZ_CP038267.1"/>
</dbReference>
<dbReference type="AlphaFoldDB" id="A0A4P7GNK2"/>
<organism evidence="2 3">
    <name type="scientific">Nocardioides euryhalodurans</name>
    <dbReference type="NCBI Taxonomy" id="2518370"/>
    <lineage>
        <taxon>Bacteria</taxon>
        <taxon>Bacillati</taxon>
        <taxon>Actinomycetota</taxon>
        <taxon>Actinomycetes</taxon>
        <taxon>Propionibacteriales</taxon>
        <taxon>Nocardioidaceae</taxon>
        <taxon>Nocardioides</taxon>
    </lineage>
</organism>
<feature type="region of interest" description="Disordered" evidence="1">
    <location>
        <begin position="1"/>
        <end position="20"/>
    </location>
</feature>
<name>A0A4P7GNK2_9ACTN</name>
<evidence type="ECO:0000256" key="1">
    <source>
        <dbReference type="SAM" id="MobiDB-lite"/>
    </source>
</evidence>
<dbReference type="SUPFAM" id="SSF55961">
    <property type="entry name" value="Bet v1-like"/>
    <property type="match status" value="1"/>
</dbReference>
<accession>A0A4P7GNK2</accession>
<dbReference type="OrthoDB" id="3255669at2"/>
<dbReference type="Proteomes" id="UP000294894">
    <property type="component" value="Chromosome"/>
</dbReference>
<reference evidence="2 3" key="1">
    <citation type="submission" date="2019-03" db="EMBL/GenBank/DDBJ databases">
        <title>Three New Species of Nocardioides, Nocardioides euryhalodurans sp. nov., Nocardioides seonyuensis sp. nov. and Nocardioides eburneoflavus sp. nov., Iolated from Soil.</title>
        <authorList>
            <person name="Roh S.G."/>
            <person name="Lee C."/>
            <person name="Kim M.-K."/>
            <person name="Kim S.B."/>
        </authorList>
    </citation>
    <scope>NUCLEOTIDE SEQUENCE [LARGE SCALE GENOMIC DNA]</scope>
    <source>
        <strain evidence="2 3">MMS17-SY117</strain>
    </source>
</reference>
<keyword evidence="3" id="KW-1185">Reference proteome</keyword>
<dbReference type="KEGG" id="noy:EXE57_17065"/>
<evidence type="ECO:0000313" key="3">
    <source>
        <dbReference type="Proteomes" id="UP000294894"/>
    </source>
</evidence>
<evidence type="ECO:0000313" key="2">
    <source>
        <dbReference type="EMBL" id="QBR93798.1"/>
    </source>
</evidence>
<protein>
    <recommendedName>
        <fullName evidence="4">SRPBCC family protein</fullName>
    </recommendedName>
</protein>
<evidence type="ECO:0008006" key="4">
    <source>
        <dbReference type="Google" id="ProtNLM"/>
    </source>
</evidence>
<dbReference type="EMBL" id="CP038267">
    <property type="protein sequence ID" value="QBR93798.1"/>
    <property type="molecule type" value="Genomic_DNA"/>
</dbReference>
<proteinExistence type="predicted"/>
<sequence>MFSHVTATRAEGGEQRPGDDIVVPADVVMDRAFTVPGTPEMVFPWMRQLGKGRAGWYLPRNVERCLPTRRRALRHIEPRWQHLSPGDTVPDYGGAKETFTVASIDPPHSLVYRSQRGRALISWSIVLRPAGTGAGEPTRVLLRLRVGAARRPWLVRTAGEALDVLTIAAVAAGLAERMQDASSQGASRDRA</sequence>